<comment type="caution">
    <text evidence="1">The sequence shown here is derived from an EMBL/GenBank/DDBJ whole genome shotgun (WGS) entry which is preliminary data.</text>
</comment>
<evidence type="ECO:0000313" key="2">
    <source>
        <dbReference type="Proteomes" id="UP001482520"/>
    </source>
</evidence>
<gene>
    <name evidence="1" type="ORF">V6R90_05950</name>
</gene>
<proteinExistence type="predicted"/>
<dbReference type="Proteomes" id="UP001482520">
    <property type="component" value="Unassembled WGS sequence"/>
</dbReference>
<sequence length="249" mass="25739">MRTQPARLLVVLLLPGLLLALGGCADLRAQVAGAADAPASGAAEAPDVLTTSEWAVTDGLLSVLVRNEEDRTLRTAEVTLEAFDRDDVSLGTWSASAMVGQDACCTVTDLAPGEIYGLYFPVGVDVGEVAAVDLDYRDVAWQPAATDQDSSTASATGLASDLNASRTVVNADLTVGSADIPQALVQAILRGVDGQLVAVVTGVWTCLTAFEVRPIEMQLFQGVPEGTVVDSITVRPLDPSTSPVAPTCG</sequence>
<dbReference type="EMBL" id="JBEGDP010000004">
    <property type="protein sequence ID" value="MEQ7846815.1"/>
    <property type="molecule type" value="Genomic_DNA"/>
</dbReference>
<organism evidence="1 2">
    <name type="scientific">Nocardioides kribbensis</name>
    <dbReference type="NCBI Taxonomy" id="305517"/>
    <lineage>
        <taxon>Bacteria</taxon>
        <taxon>Bacillati</taxon>
        <taxon>Actinomycetota</taxon>
        <taxon>Actinomycetes</taxon>
        <taxon>Propionibacteriales</taxon>
        <taxon>Nocardioidaceae</taxon>
        <taxon>Nocardioides</taxon>
    </lineage>
</organism>
<dbReference type="RefSeq" id="WP_349804100.1">
    <property type="nucleotide sequence ID" value="NZ_JBEGDP010000004.1"/>
</dbReference>
<reference evidence="1 2" key="1">
    <citation type="submission" date="2024-02" db="EMBL/GenBank/DDBJ databases">
        <title>Full genome sequence of Nocardioides kribbensis.</title>
        <authorList>
            <person name="Poletto B.L."/>
            <person name="Silva G."/>
            <person name="Galante D."/>
            <person name="Campos K.R."/>
            <person name="Santos M.B.N."/>
            <person name="Sacchi C.T."/>
        </authorList>
    </citation>
    <scope>NUCLEOTIDE SEQUENCE [LARGE SCALE GENOMIC DNA]</scope>
    <source>
        <strain evidence="1 2">O4R</strain>
    </source>
</reference>
<evidence type="ECO:0000313" key="1">
    <source>
        <dbReference type="EMBL" id="MEQ7846815.1"/>
    </source>
</evidence>
<keyword evidence="2" id="KW-1185">Reference proteome</keyword>
<accession>A0ABV1NWF6</accession>
<name>A0ABV1NWF6_9ACTN</name>
<protein>
    <recommendedName>
        <fullName evidence="3">DUF4352 domain-containing protein</fullName>
    </recommendedName>
</protein>
<evidence type="ECO:0008006" key="3">
    <source>
        <dbReference type="Google" id="ProtNLM"/>
    </source>
</evidence>
<dbReference type="PROSITE" id="PS51257">
    <property type="entry name" value="PROKAR_LIPOPROTEIN"/>
    <property type="match status" value="1"/>
</dbReference>